<dbReference type="Proteomes" id="UP001374535">
    <property type="component" value="Chromosome 2"/>
</dbReference>
<evidence type="ECO:0000256" key="2">
    <source>
        <dbReference type="SAM" id="Phobius"/>
    </source>
</evidence>
<protein>
    <submittedName>
        <fullName evidence="3">Uncharacterized protein</fullName>
    </submittedName>
</protein>
<keyword evidence="2" id="KW-0472">Membrane</keyword>
<keyword evidence="2" id="KW-1133">Transmembrane helix</keyword>
<dbReference type="EMBL" id="CP144699">
    <property type="protein sequence ID" value="WVZ20796.1"/>
    <property type="molecule type" value="Genomic_DNA"/>
</dbReference>
<feature type="transmembrane region" description="Helical" evidence="2">
    <location>
        <begin position="92"/>
        <end position="112"/>
    </location>
</feature>
<organism evidence="3 4">
    <name type="scientific">Vigna mungo</name>
    <name type="common">Black gram</name>
    <name type="synonym">Phaseolus mungo</name>
    <dbReference type="NCBI Taxonomy" id="3915"/>
    <lineage>
        <taxon>Eukaryota</taxon>
        <taxon>Viridiplantae</taxon>
        <taxon>Streptophyta</taxon>
        <taxon>Embryophyta</taxon>
        <taxon>Tracheophyta</taxon>
        <taxon>Spermatophyta</taxon>
        <taxon>Magnoliopsida</taxon>
        <taxon>eudicotyledons</taxon>
        <taxon>Gunneridae</taxon>
        <taxon>Pentapetalae</taxon>
        <taxon>rosids</taxon>
        <taxon>fabids</taxon>
        <taxon>Fabales</taxon>
        <taxon>Fabaceae</taxon>
        <taxon>Papilionoideae</taxon>
        <taxon>50 kb inversion clade</taxon>
        <taxon>NPAAA clade</taxon>
        <taxon>indigoferoid/millettioid clade</taxon>
        <taxon>Phaseoleae</taxon>
        <taxon>Vigna</taxon>
    </lineage>
</organism>
<feature type="region of interest" description="Disordered" evidence="1">
    <location>
        <begin position="1"/>
        <end position="20"/>
    </location>
</feature>
<proteinExistence type="predicted"/>
<evidence type="ECO:0000313" key="3">
    <source>
        <dbReference type="EMBL" id="WVZ20796.1"/>
    </source>
</evidence>
<gene>
    <name evidence="3" type="ORF">V8G54_008118</name>
</gene>
<keyword evidence="4" id="KW-1185">Reference proteome</keyword>
<sequence length="116" mass="13312">SELRSSSHNHPTLSQHNVQHKASKRGFSSFALTFNPNLVVCCIICHNLNNIVFPHLYSIVIHIPKNISAVLDIRMHLWLQKHDPIWDVHQKVIIVLLLSLRPSIIIVHLVFFNSSL</sequence>
<dbReference type="AlphaFoldDB" id="A0AAQ3P4M4"/>
<name>A0AAQ3P4M4_VIGMU</name>
<accession>A0AAQ3P4M4</accession>
<keyword evidence="2" id="KW-0812">Transmembrane</keyword>
<feature type="compositionally biased region" description="Polar residues" evidence="1">
    <location>
        <begin position="1"/>
        <end position="17"/>
    </location>
</feature>
<reference evidence="3 4" key="1">
    <citation type="journal article" date="2023" name="Life. Sci Alliance">
        <title>Evolutionary insights into 3D genome organization and epigenetic landscape of Vigna mungo.</title>
        <authorList>
            <person name="Junaid A."/>
            <person name="Singh B."/>
            <person name="Bhatia S."/>
        </authorList>
    </citation>
    <scope>NUCLEOTIDE SEQUENCE [LARGE SCALE GENOMIC DNA]</scope>
    <source>
        <strain evidence="3">Urdbean</strain>
    </source>
</reference>
<evidence type="ECO:0000256" key="1">
    <source>
        <dbReference type="SAM" id="MobiDB-lite"/>
    </source>
</evidence>
<feature type="non-terminal residue" evidence="3">
    <location>
        <position position="1"/>
    </location>
</feature>
<evidence type="ECO:0000313" key="4">
    <source>
        <dbReference type="Proteomes" id="UP001374535"/>
    </source>
</evidence>